<organism evidence="9 10">
    <name type="scientific">Micromonospora polyrhachis</name>
    <dbReference type="NCBI Taxonomy" id="1282883"/>
    <lineage>
        <taxon>Bacteria</taxon>
        <taxon>Bacillati</taxon>
        <taxon>Actinomycetota</taxon>
        <taxon>Actinomycetes</taxon>
        <taxon>Micromonosporales</taxon>
        <taxon>Micromonosporaceae</taxon>
        <taxon>Micromonospora</taxon>
    </lineage>
</organism>
<evidence type="ECO:0000256" key="5">
    <source>
        <dbReference type="ARBA" id="ARBA00023002"/>
    </source>
</evidence>
<dbReference type="PANTHER" id="PTHR24286">
    <property type="entry name" value="CYTOCHROME P450 26"/>
    <property type="match status" value="1"/>
</dbReference>
<keyword evidence="5 9" id="KW-0560">Oxidoreductase</keyword>
<keyword evidence="7" id="KW-0503">Monooxygenase</keyword>
<sequence length="439" mass="50342">MRTTLRDTPPLRDTPVPRTRGLDSTLALVRDGYDFISDRCRRYGSEVFETRLLFERTLCLVGAEAAKVFYDPDRFERAGAAPARLPKTLFGQGGVQGLDDAAHRSRKRMFMSIMTPESIRDLVDIFEQEWQAALDRWKRVQSIVLYEEVSWVLCRAVCRWAGVPLAAYDVRRRTADLQALIAAPAAVGPAYWRGRRARRDCERWLAEIVRQVRRGELTAPVGGVLHTFAEHREPDGHTFAEHREPDRQLLPDRVAAVELLNILRPVVAVDRFITFAALALHLHPRCREQLSDGSDPEVARRFTQEVRRFYPFFPAVVARVRTDFDWNGVRFPQGRRVLLGLYGTDHDPRLWSDPDQFRPERFVDRPEDPWTLIPQGGGDHHVNHRCPGEWITIELIQSAVTLLASGMSYDVPDQDLRVSLRQMPTLPNSRLVLANVSQR</sequence>
<dbReference type="GO" id="GO:0004497">
    <property type="term" value="F:monooxygenase activity"/>
    <property type="evidence" value="ECO:0007669"/>
    <property type="project" value="UniProtKB-KW"/>
</dbReference>
<protein>
    <submittedName>
        <fullName evidence="9">Fatty-acid peroxygenase</fullName>
        <ecNumber evidence="9">1.11.2.4</ecNumber>
    </submittedName>
</protein>
<dbReference type="EC" id="1.11.2.4" evidence="9"/>
<dbReference type="EMBL" id="JACHJW010000001">
    <property type="protein sequence ID" value="MBB4961506.1"/>
    <property type="molecule type" value="Genomic_DNA"/>
</dbReference>
<gene>
    <name evidence="9" type="ORF">FHR38_005239</name>
</gene>
<feature type="binding site" description="axial binding residue" evidence="8">
    <location>
        <position position="386"/>
    </location>
    <ligand>
        <name>heme</name>
        <dbReference type="ChEBI" id="CHEBI:30413"/>
    </ligand>
    <ligandPart>
        <name>Fe</name>
        <dbReference type="ChEBI" id="CHEBI:18248"/>
    </ligandPart>
</feature>
<dbReference type="Gene3D" id="1.10.630.10">
    <property type="entry name" value="Cytochrome P450"/>
    <property type="match status" value="1"/>
</dbReference>
<name>A0A7W7SV63_9ACTN</name>
<accession>A0A7W7SV63</accession>
<comment type="similarity">
    <text evidence="2">Belongs to the cytochrome P450 family.</text>
</comment>
<keyword evidence="6 8" id="KW-0408">Iron</keyword>
<dbReference type="InterPro" id="IPR001128">
    <property type="entry name" value="Cyt_P450"/>
</dbReference>
<evidence type="ECO:0000256" key="2">
    <source>
        <dbReference type="ARBA" id="ARBA00010617"/>
    </source>
</evidence>
<proteinExistence type="inferred from homology"/>
<dbReference type="GO" id="GO:0016705">
    <property type="term" value="F:oxidoreductase activity, acting on paired donors, with incorporation or reduction of molecular oxygen"/>
    <property type="evidence" value="ECO:0007669"/>
    <property type="project" value="InterPro"/>
</dbReference>
<evidence type="ECO:0000256" key="4">
    <source>
        <dbReference type="ARBA" id="ARBA00022723"/>
    </source>
</evidence>
<dbReference type="Proteomes" id="UP000578819">
    <property type="component" value="Unassembled WGS sequence"/>
</dbReference>
<dbReference type="GO" id="GO:0005506">
    <property type="term" value="F:iron ion binding"/>
    <property type="evidence" value="ECO:0007669"/>
    <property type="project" value="InterPro"/>
</dbReference>
<evidence type="ECO:0000256" key="3">
    <source>
        <dbReference type="ARBA" id="ARBA00022617"/>
    </source>
</evidence>
<keyword evidence="10" id="KW-1185">Reference proteome</keyword>
<evidence type="ECO:0000313" key="9">
    <source>
        <dbReference type="EMBL" id="MBB4961506.1"/>
    </source>
</evidence>
<dbReference type="Pfam" id="PF00067">
    <property type="entry name" value="p450"/>
    <property type="match status" value="1"/>
</dbReference>
<evidence type="ECO:0000256" key="6">
    <source>
        <dbReference type="ARBA" id="ARBA00023004"/>
    </source>
</evidence>
<comment type="caution">
    <text evidence="9">The sequence shown here is derived from an EMBL/GenBank/DDBJ whole genome shotgun (WGS) entry which is preliminary data.</text>
</comment>
<evidence type="ECO:0000313" key="10">
    <source>
        <dbReference type="Proteomes" id="UP000578819"/>
    </source>
</evidence>
<evidence type="ECO:0000256" key="8">
    <source>
        <dbReference type="PIRSR" id="PIRSR602401-1"/>
    </source>
</evidence>
<dbReference type="CDD" id="cd11067">
    <property type="entry name" value="CYP152"/>
    <property type="match status" value="1"/>
</dbReference>
<dbReference type="InterPro" id="IPR036396">
    <property type="entry name" value="Cyt_P450_sf"/>
</dbReference>
<dbReference type="SUPFAM" id="SSF48264">
    <property type="entry name" value="Cytochrome P450"/>
    <property type="match status" value="1"/>
</dbReference>
<dbReference type="AlphaFoldDB" id="A0A7W7SV63"/>
<dbReference type="PANTHER" id="PTHR24286:SF24">
    <property type="entry name" value="LANOSTEROL 14-ALPHA DEMETHYLASE"/>
    <property type="match status" value="1"/>
</dbReference>
<dbReference type="GO" id="GO:0016125">
    <property type="term" value="P:sterol metabolic process"/>
    <property type="evidence" value="ECO:0007669"/>
    <property type="project" value="TreeGrafter"/>
</dbReference>
<evidence type="ECO:0000256" key="1">
    <source>
        <dbReference type="ARBA" id="ARBA00001971"/>
    </source>
</evidence>
<keyword evidence="3 8" id="KW-0349">Heme</keyword>
<evidence type="ECO:0000256" key="7">
    <source>
        <dbReference type="ARBA" id="ARBA00023033"/>
    </source>
</evidence>
<dbReference type="GO" id="GO:0020037">
    <property type="term" value="F:heme binding"/>
    <property type="evidence" value="ECO:0007669"/>
    <property type="project" value="InterPro"/>
</dbReference>
<dbReference type="RefSeq" id="WP_184537088.1">
    <property type="nucleotide sequence ID" value="NZ_JACHJW010000001.1"/>
</dbReference>
<reference evidence="9 10" key="1">
    <citation type="submission" date="2020-08" db="EMBL/GenBank/DDBJ databases">
        <title>Sequencing the genomes of 1000 actinobacteria strains.</title>
        <authorList>
            <person name="Klenk H.-P."/>
        </authorList>
    </citation>
    <scope>NUCLEOTIDE SEQUENCE [LARGE SCALE GENOMIC DNA]</scope>
    <source>
        <strain evidence="9 10">DSM 45886</strain>
    </source>
</reference>
<dbReference type="InterPro" id="IPR002401">
    <property type="entry name" value="Cyt_P450_E_grp-I"/>
</dbReference>
<comment type="cofactor">
    <cofactor evidence="1 8">
        <name>heme</name>
        <dbReference type="ChEBI" id="CHEBI:30413"/>
    </cofactor>
</comment>
<keyword evidence="9" id="KW-0575">Peroxidase</keyword>
<dbReference type="GO" id="GO:0004601">
    <property type="term" value="F:peroxidase activity"/>
    <property type="evidence" value="ECO:0007669"/>
    <property type="project" value="UniProtKB-KW"/>
</dbReference>
<dbReference type="PRINTS" id="PR00463">
    <property type="entry name" value="EP450I"/>
</dbReference>
<keyword evidence="4 8" id="KW-0479">Metal-binding</keyword>